<gene>
    <name evidence="2" type="ORF">BN587_00499</name>
</gene>
<sequence>MKRKLFKSMCLAMLLVAFAGYGAKENTVLPQMNLPKAEAAAKAAPVYEQEYTKVVDSVYEFIADGMSDNLPEQGKTGICEVRDFAKREAALQQLGYTLQDISGDGVPELLIGWISQKRGAGHYGKEIYAIYTFADDRVKYVAEGWSRSSLQLMANDNLVTRGGTGISHQVLAVEHLQPDGNLGCYELYFTWPKDDGLGVYRNMNCRSEADAAQETDMTVEEFNEMRSEYANNSVEIEYLPLKDFKKQGFKGLMRQYLSAGR</sequence>
<feature type="chain" id="PRO_5004423516" description="Lipoprotein" evidence="1">
    <location>
        <begin position="20"/>
        <end position="261"/>
    </location>
</feature>
<comment type="caution">
    <text evidence="2">The sequence shown here is derived from an EMBL/GenBank/DDBJ whole genome shotgun (WGS) entry which is preliminary data.</text>
</comment>
<feature type="signal peptide" evidence="1">
    <location>
        <begin position="1"/>
        <end position="19"/>
    </location>
</feature>
<dbReference type="AlphaFoldDB" id="R6WQ00"/>
<dbReference type="Proteomes" id="UP000014937">
    <property type="component" value="Unassembled WGS sequence"/>
</dbReference>
<proteinExistence type="predicted"/>
<dbReference type="RefSeq" id="WP_021719589.1">
    <property type="nucleotide sequence ID" value="NZ_FR892771.1"/>
</dbReference>
<reference evidence="2" key="1">
    <citation type="submission" date="2012-11" db="EMBL/GenBank/DDBJ databases">
        <title>Dependencies among metagenomic species, viruses, plasmids and units of genetic variation.</title>
        <authorList>
            <person name="Nielsen H.B."/>
            <person name="Almeida M."/>
            <person name="Juncker A.S."/>
            <person name="Rasmussen S."/>
            <person name="Li J."/>
            <person name="Sunagawa S."/>
            <person name="Plichta D."/>
            <person name="Gautier L."/>
            <person name="Le Chatelier E."/>
            <person name="Peletier E."/>
            <person name="Bonde I."/>
            <person name="Nielsen T."/>
            <person name="Manichanh C."/>
            <person name="Arumugam M."/>
            <person name="Batto J."/>
            <person name="Santos M.B.Q.D."/>
            <person name="Blom N."/>
            <person name="Borruel N."/>
            <person name="Burgdorf K.S."/>
            <person name="Boumezbeur F."/>
            <person name="Casellas F."/>
            <person name="Dore J."/>
            <person name="Guarner F."/>
            <person name="Hansen T."/>
            <person name="Hildebrand F."/>
            <person name="Kaas R.S."/>
            <person name="Kennedy S."/>
            <person name="Kristiansen K."/>
            <person name="Kultima J.R."/>
            <person name="Leonard P."/>
            <person name="Levenez F."/>
            <person name="Lund O."/>
            <person name="Moumen B."/>
            <person name="Le Paslier D."/>
            <person name="Pons N."/>
            <person name="Pedersen O."/>
            <person name="Prifti E."/>
            <person name="Qin J."/>
            <person name="Raes J."/>
            <person name="Tap J."/>
            <person name="Tims S."/>
            <person name="Ussery D.W."/>
            <person name="Yamada T."/>
            <person name="MetaHit consortium"/>
            <person name="Renault P."/>
            <person name="Sicheritz-Ponten T."/>
            <person name="Bork P."/>
            <person name="Wang J."/>
            <person name="Brunak S."/>
            <person name="Ehrlich S.D."/>
        </authorList>
    </citation>
    <scope>NUCLEOTIDE SEQUENCE [LARGE SCALE GENOMIC DNA]</scope>
</reference>
<evidence type="ECO:0000313" key="3">
    <source>
        <dbReference type="Proteomes" id="UP000014937"/>
    </source>
</evidence>
<dbReference type="EMBL" id="CBGL010000090">
    <property type="protein sequence ID" value="CDD11440.1"/>
    <property type="molecule type" value="Genomic_DNA"/>
</dbReference>
<name>R6WQ00_9FIRM</name>
<protein>
    <recommendedName>
        <fullName evidence="4">Lipoprotein</fullName>
    </recommendedName>
</protein>
<evidence type="ECO:0000313" key="2">
    <source>
        <dbReference type="EMBL" id="CDD11440.1"/>
    </source>
</evidence>
<organism evidence="2 3">
    <name type="scientific">Phascolarctobacterium succinatutens CAG:287</name>
    <dbReference type="NCBI Taxonomy" id="1263101"/>
    <lineage>
        <taxon>Bacteria</taxon>
        <taxon>Bacillati</taxon>
        <taxon>Bacillota</taxon>
        <taxon>Negativicutes</taxon>
        <taxon>Acidaminococcales</taxon>
        <taxon>Acidaminococcaceae</taxon>
        <taxon>Phascolarctobacterium</taxon>
    </lineage>
</organism>
<keyword evidence="1" id="KW-0732">Signal</keyword>
<dbReference type="HOGENOM" id="CLU_1064968_0_0_9"/>
<evidence type="ECO:0008006" key="4">
    <source>
        <dbReference type="Google" id="ProtNLM"/>
    </source>
</evidence>
<accession>R6WQ00</accession>
<evidence type="ECO:0000256" key="1">
    <source>
        <dbReference type="SAM" id="SignalP"/>
    </source>
</evidence>